<dbReference type="Gene3D" id="3.30.565.10">
    <property type="entry name" value="Histidine kinase-like ATPase, C-terminal domain"/>
    <property type="match status" value="1"/>
</dbReference>
<dbReference type="Pfam" id="PF02518">
    <property type="entry name" value="HATPase_c"/>
    <property type="match status" value="1"/>
</dbReference>
<dbReference type="SUPFAM" id="SSF47384">
    <property type="entry name" value="Homodimeric domain of signal transducing histidine kinase"/>
    <property type="match status" value="1"/>
</dbReference>
<organism evidence="10 11">
    <name type="scientific">Cytobacillus praedii</name>
    <dbReference type="NCBI Taxonomy" id="1742358"/>
    <lineage>
        <taxon>Bacteria</taxon>
        <taxon>Bacillati</taxon>
        <taxon>Bacillota</taxon>
        <taxon>Bacilli</taxon>
        <taxon>Bacillales</taxon>
        <taxon>Bacillaceae</taxon>
        <taxon>Cytobacillus</taxon>
    </lineage>
</organism>
<evidence type="ECO:0000259" key="9">
    <source>
        <dbReference type="PROSITE" id="PS50109"/>
    </source>
</evidence>
<keyword evidence="3" id="KW-0597">Phosphoprotein</keyword>
<dbReference type="STRING" id="1742358.GCA_001439605_03261"/>
<keyword evidence="8" id="KW-0902">Two-component regulatory system</keyword>
<keyword evidence="4" id="KW-0808">Transferase</keyword>
<dbReference type="Gene3D" id="1.10.287.130">
    <property type="match status" value="1"/>
</dbReference>
<dbReference type="Pfam" id="PF14417">
    <property type="entry name" value="MEDS"/>
    <property type="match status" value="1"/>
</dbReference>
<reference evidence="10 11" key="1">
    <citation type="submission" date="2019-03" db="EMBL/GenBank/DDBJ databases">
        <authorList>
            <person name="Jensen L."/>
            <person name="Storgaard J."/>
            <person name="Sulaj E."/>
            <person name="Schramm A."/>
            <person name="Marshall I.P.G."/>
        </authorList>
    </citation>
    <scope>NUCLEOTIDE SEQUENCE [LARGE SCALE GENOMIC DNA]</scope>
    <source>
        <strain evidence="10 11">2017H2G3</strain>
    </source>
</reference>
<name>A0A4R1B569_9BACI</name>
<keyword evidence="11" id="KW-1185">Reference proteome</keyword>
<evidence type="ECO:0000256" key="3">
    <source>
        <dbReference type="ARBA" id="ARBA00022553"/>
    </source>
</evidence>
<evidence type="ECO:0000256" key="1">
    <source>
        <dbReference type="ARBA" id="ARBA00000085"/>
    </source>
</evidence>
<proteinExistence type="predicted"/>
<evidence type="ECO:0000313" key="10">
    <source>
        <dbReference type="EMBL" id="TCJ05859.1"/>
    </source>
</evidence>
<dbReference type="SMART" id="SM00388">
    <property type="entry name" value="HisKA"/>
    <property type="match status" value="1"/>
</dbReference>
<dbReference type="InterPro" id="IPR005467">
    <property type="entry name" value="His_kinase_dom"/>
</dbReference>
<dbReference type="OrthoDB" id="9815750at2"/>
<dbReference type="InterPro" id="IPR004358">
    <property type="entry name" value="Sig_transdc_His_kin-like_C"/>
</dbReference>
<evidence type="ECO:0000256" key="8">
    <source>
        <dbReference type="ARBA" id="ARBA00023012"/>
    </source>
</evidence>
<dbReference type="EC" id="2.7.13.3" evidence="2"/>
<dbReference type="RefSeq" id="WP_131236195.1">
    <property type="nucleotide sequence ID" value="NZ_CP183326.1"/>
</dbReference>
<keyword evidence="6" id="KW-0418">Kinase</keyword>
<accession>A0A4R1B569</accession>
<dbReference type="Proteomes" id="UP000293846">
    <property type="component" value="Unassembled WGS sequence"/>
</dbReference>
<evidence type="ECO:0000256" key="5">
    <source>
        <dbReference type="ARBA" id="ARBA00022741"/>
    </source>
</evidence>
<feature type="domain" description="Histidine kinase" evidence="9">
    <location>
        <begin position="233"/>
        <end position="436"/>
    </location>
</feature>
<comment type="catalytic activity">
    <reaction evidence="1">
        <text>ATP + protein L-histidine = ADP + protein N-phospho-L-histidine.</text>
        <dbReference type="EC" id="2.7.13.3"/>
    </reaction>
</comment>
<evidence type="ECO:0000313" key="11">
    <source>
        <dbReference type="Proteomes" id="UP000293846"/>
    </source>
</evidence>
<keyword evidence="7" id="KW-0067">ATP-binding</keyword>
<evidence type="ECO:0000256" key="7">
    <source>
        <dbReference type="ARBA" id="ARBA00022840"/>
    </source>
</evidence>
<sequence>MEQGIDVGKKVNFTTNIELSAGCHIVYTYTDLNHYLENTLSYITEGLDKDQIVIYIDKPDRYKYIMEKLKHANYSEEQLNEIIFADTDDFYETHDVFNMNQVMANFMDILEPHLKDRVIRTWGFVTWKEQNQNSLMARLKLYECGCDSFVSELENFISVCAYDGFTLPSSILCEILQAHEYHMTDTHLTTSNLYKKKPVLFPAISEQIKLEKAAQDQVIRSEKLSIAGELAAGIAHEIRNPITAIKGFLKLIEVTEDKNKKFLHIISEEIEKIAQISSEFLILSKPHVENKKEINVVDLIVSVQLLLEPQAVKKNIGIQLEYEYCDILITCDDMKIKQVLINLIKNSIEAMEKGFIKVTARDLTDHVHIYVADEGPGIPKEILDNLGQPFFTTKEEGTGLGLLICEKIIEDHNGKIIIESEMGKGTIVILRIPKGQI</sequence>
<dbReference type="Pfam" id="PF00512">
    <property type="entry name" value="HisKA"/>
    <property type="match status" value="1"/>
</dbReference>
<gene>
    <name evidence="10" type="ORF">E0Y62_04115</name>
</gene>
<dbReference type="InterPro" id="IPR025847">
    <property type="entry name" value="MEDS_domain"/>
</dbReference>
<protein>
    <recommendedName>
        <fullName evidence="2">histidine kinase</fullName>
        <ecNumber evidence="2">2.7.13.3</ecNumber>
    </recommendedName>
</protein>
<dbReference type="GO" id="GO:0000155">
    <property type="term" value="F:phosphorelay sensor kinase activity"/>
    <property type="evidence" value="ECO:0007669"/>
    <property type="project" value="InterPro"/>
</dbReference>
<comment type="caution">
    <text evidence="10">The sequence shown here is derived from an EMBL/GenBank/DDBJ whole genome shotgun (WGS) entry which is preliminary data.</text>
</comment>
<dbReference type="InterPro" id="IPR003594">
    <property type="entry name" value="HATPase_dom"/>
</dbReference>
<dbReference type="InterPro" id="IPR003661">
    <property type="entry name" value="HisK_dim/P_dom"/>
</dbReference>
<dbReference type="PANTHER" id="PTHR43065:SF10">
    <property type="entry name" value="PEROXIDE STRESS-ACTIVATED HISTIDINE KINASE MAK3"/>
    <property type="match status" value="1"/>
</dbReference>
<dbReference type="InterPro" id="IPR036097">
    <property type="entry name" value="HisK_dim/P_sf"/>
</dbReference>
<dbReference type="CDD" id="cd00082">
    <property type="entry name" value="HisKA"/>
    <property type="match status" value="1"/>
</dbReference>
<dbReference type="EMBL" id="SJTH01000003">
    <property type="protein sequence ID" value="TCJ05859.1"/>
    <property type="molecule type" value="Genomic_DNA"/>
</dbReference>
<evidence type="ECO:0000256" key="2">
    <source>
        <dbReference type="ARBA" id="ARBA00012438"/>
    </source>
</evidence>
<evidence type="ECO:0000256" key="6">
    <source>
        <dbReference type="ARBA" id="ARBA00022777"/>
    </source>
</evidence>
<dbReference type="PRINTS" id="PR00344">
    <property type="entry name" value="BCTRLSENSOR"/>
</dbReference>
<evidence type="ECO:0000256" key="4">
    <source>
        <dbReference type="ARBA" id="ARBA00022679"/>
    </source>
</evidence>
<dbReference type="AlphaFoldDB" id="A0A4R1B569"/>
<dbReference type="GO" id="GO:0005524">
    <property type="term" value="F:ATP binding"/>
    <property type="evidence" value="ECO:0007669"/>
    <property type="project" value="UniProtKB-KW"/>
</dbReference>
<dbReference type="InterPro" id="IPR036890">
    <property type="entry name" value="HATPase_C_sf"/>
</dbReference>
<dbReference type="SMART" id="SM00387">
    <property type="entry name" value="HATPase_c"/>
    <property type="match status" value="1"/>
</dbReference>
<dbReference type="PANTHER" id="PTHR43065">
    <property type="entry name" value="SENSOR HISTIDINE KINASE"/>
    <property type="match status" value="1"/>
</dbReference>
<dbReference type="SUPFAM" id="SSF55874">
    <property type="entry name" value="ATPase domain of HSP90 chaperone/DNA topoisomerase II/histidine kinase"/>
    <property type="match status" value="1"/>
</dbReference>
<keyword evidence="5" id="KW-0547">Nucleotide-binding</keyword>
<dbReference type="PROSITE" id="PS50109">
    <property type="entry name" value="HIS_KIN"/>
    <property type="match status" value="1"/>
</dbReference>